<dbReference type="InterPro" id="IPR016180">
    <property type="entry name" value="Ribosomal_uL16_dom"/>
</dbReference>
<feature type="coiled-coil region" evidence="1">
    <location>
        <begin position="99"/>
        <end position="133"/>
    </location>
</feature>
<reference evidence="2 3" key="1">
    <citation type="submission" date="2020-10" db="EMBL/GenBank/DDBJ databases">
        <title>The Coptis chinensis genome and diversification of protoberbering-type alkaloids.</title>
        <authorList>
            <person name="Wang B."/>
            <person name="Shu S."/>
            <person name="Song C."/>
            <person name="Liu Y."/>
        </authorList>
    </citation>
    <scope>NUCLEOTIDE SEQUENCE [LARGE SCALE GENOMIC DNA]</scope>
    <source>
        <strain evidence="2">HL-2020</strain>
        <tissue evidence="2">Leaf</tissue>
    </source>
</reference>
<dbReference type="OrthoDB" id="10258869at2759"/>
<dbReference type="InterPro" id="IPR036920">
    <property type="entry name" value="Ribosomal_uL16_sf"/>
</dbReference>
<dbReference type="Proteomes" id="UP000631114">
    <property type="component" value="Unassembled WGS sequence"/>
</dbReference>
<evidence type="ECO:0000256" key="1">
    <source>
        <dbReference type="SAM" id="Coils"/>
    </source>
</evidence>
<dbReference type="InterPro" id="IPR001197">
    <property type="entry name" value="Ribosomal_uL16_euk_arch"/>
</dbReference>
<dbReference type="GO" id="GO:0006412">
    <property type="term" value="P:translation"/>
    <property type="evidence" value="ECO:0007669"/>
    <property type="project" value="InterPro"/>
</dbReference>
<protein>
    <submittedName>
        <fullName evidence="2">Uncharacterized protein</fullName>
    </submittedName>
</protein>
<accession>A0A835I8Z2</accession>
<evidence type="ECO:0000313" key="3">
    <source>
        <dbReference type="Proteomes" id="UP000631114"/>
    </source>
</evidence>
<dbReference type="EMBL" id="JADFTS010000003">
    <property type="protein sequence ID" value="KAF9613011.1"/>
    <property type="molecule type" value="Genomic_DNA"/>
</dbReference>
<gene>
    <name evidence="2" type="ORF">IFM89_004865</name>
</gene>
<comment type="caution">
    <text evidence="2">The sequence shown here is derived from an EMBL/GenBank/DDBJ whole genome shotgun (WGS) entry which is preliminary data.</text>
</comment>
<name>A0A835I8Z2_9MAGN</name>
<sequence>MCACVFTDRGILSHMCRNSKSVQVMLVLTYFQACLYEILQSGLVTCIYVCMYYKGIVYGVRLILEVKVVVSQRLYRASAPYKEIAQQEKRARESNKSSYEVIMARLDEADKARKILEDEVTDLKRQSSRLGNASKYMTMFVGEDAFHLRVRVHPFHVLRIHKMLSCVGADRLQTGMRSAFGKPLGTCARCRSDVFFFRSDDARM</sequence>
<dbReference type="AlphaFoldDB" id="A0A835I8Z2"/>
<dbReference type="SUPFAM" id="SSF54686">
    <property type="entry name" value="Ribosomal protein L16p/L10e"/>
    <property type="match status" value="1"/>
</dbReference>
<feature type="non-terminal residue" evidence="2">
    <location>
        <position position="204"/>
    </location>
</feature>
<organism evidence="2 3">
    <name type="scientific">Coptis chinensis</name>
    <dbReference type="NCBI Taxonomy" id="261450"/>
    <lineage>
        <taxon>Eukaryota</taxon>
        <taxon>Viridiplantae</taxon>
        <taxon>Streptophyta</taxon>
        <taxon>Embryophyta</taxon>
        <taxon>Tracheophyta</taxon>
        <taxon>Spermatophyta</taxon>
        <taxon>Magnoliopsida</taxon>
        <taxon>Ranunculales</taxon>
        <taxon>Ranunculaceae</taxon>
        <taxon>Coptidoideae</taxon>
        <taxon>Coptis</taxon>
    </lineage>
</organism>
<evidence type="ECO:0000313" key="2">
    <source>
        <dbReference type="EMBL" id="KAF9613011.1"/>
    </source>
</evidence>
<proteinExistence type="predicted"/>
<keyword evidence="1" id="KW-0175">Coiled coil</keyword>
<keyword evidence="3" id="KW-1185">Reference proteome</keyword>
<dbReference type="GO" id="GO:0005840">
    <property type="term" value="C:ribosome"/>
    <property type="evidence" value="ECO:0007669"/>
    <property type="project" value="InterPro"/>
</dbReference>
<dbReference type="GO" id="GO:0003735">
    <property type="term" value="F:structural constituent of ribosome"/>
    <property type="evidence" value="ECO:0007669"/>
    <property type="project" value="InterPro"/>
</dbReference>
<dbReference type="CDD" id="cd01433">
    <property type="entry name" value="Ribosomal_L16_L10e"/>
    <property type="match status" value="1"/>
</dbReference>
<dbReference type="Gene3D" id="3.90.1170.10">
    <property type="entry name" value="Ribosomal protein L10e/L16"/>
    <property type="match status" value="1"/>
</dbReference>
<dbReference type="PANTHER" id="PTHR11726">
    <property type="entry name" value="60S RIBOSOMAL PROTEIN L10"/>
    <property type="match status" value="1"/>
</dbReference>